<dbReference type="AlphaFoldDB" id="G3Y2A1"/>
<dbReference type="EMBL" id="ACJE01000010">
    <property type="protein sequence ID" value="EHA22772.1"/>
    <property type="molecule type" value="Genomic_DNA"/>
</dbReference>
<gene>
    <name evidence="1" type="ORF">ASPNIDRAFT_36802</name>
</gene>
<sequence length="134" mass="14340">MTRAFSHAAHCDRDVAVAPRDSLITGPGTAETSLNTTPAALPALTIGSTLRWGAQAGKVSRPKTRLPGNFLSACRPAHRVFAMMKELSHEVLFRKGKNSGEVVISQGYYFMGVESLIGQESCIDAFNYGIGAID</sequence>
<reference evidence="1 2" key="1">
    <citation type="journal article" date="2011" name="Genome Res.">
        <title>Comparative genomics of citric-acid-producing Aspergillus niger ATCC 1015 versus enzyme-producing CBS 513.88.</title>
        <authorList>
            <person name="Andersen M.R."/>
            <person name="Salazar M.P."/>
            <person name="Schaap P.J."/>
            <person name="van de Vondervoort P.J."/>
            <person name="Culley D."/>
            <person name="Thykaer J."/>
            <person name="Frisvad J.C."/>
            <person name="Nielsen K.F."/>
            <person name="Albang R."/>
            <person name="Albermann K."/>
            <person name="Berka R.M."/>
            <person name="Braus G.H."/>
            <person name="Braus-Stromeyer S.A."/>
            <person name="Corrochano L.M."/>
            <person name="Dai Z."/>
            <person name="van Dijck P.W."/>
            <person name="Hofmann G."/>
            <person name="Lasure L.L."/>
            <person name="Magnuson J.K."/>
            <person name="Menke H."/>
            <person name="Meijer M."/>
            <person name="Meijer S.L."/>
            <person name="Nielsen J.B."/>
            <person name="Nielsen M.L."/>
            <person name="van Ooyen A.J."/>
            <person name="Pel H.J."/>
            <person name="Poulsen L."/>
            <person name="Samson R.A."/>
            <person name="Stam H."/>
            <person name="Tsang A."/>
            <person name="van den Brink J.M."/>
            <person name="Atkins A."/>
            <person name="Aerts A."/>
            <person name="Shapiro H."/>
            <person name="Pangilinan J."/>
            <person name="Salamov A."/>
            <person name="Lou Y."/>
            <person name="Lindquist E."/>
            <person name="Lucas S."/>
            <person name="Grimwood J."/>
            <person name="Grigoriev I.V."/>
            <person name="Kubicek C.P."/>
            <person name="Martinez D."/>
            <person name="van Peij N.N."/>
            <person name="Roubos J.A."/>
            <person name="Nielsen J."/>
            <person name="Baker S.E."/>
        </authorList>
    </citation>
    <scope>NUCLEOTIDE SEQUENCE [LARGE SCALE GENOMIC DNA]</scope>
    <source>
        <strain evidence="2">ATCC 1015 / CBS 113.46 / FGSC A1144 / LSHB Ac4 / NCTC 3858a / NRRL 328 / USDA 3528.7</strain>
    </source>
</reference>
<proteinExistence type="predicted"/>
<dbReference type="Proteomes" id="UP000009038">
    <property type="component" value="Unassembled WGS sequence"/>
</dbReference>
<dbReference type="VEuPathDB" id="FungiDB:ASPNIDRAFT2_36802"/>
<dbReference type="HOGENOM" id="CLU_1895710_0_0_1"/>
<comment type="caution">
    <text evidence="1">The sequence shown here is derived from an EMBL/GenBank/DDBJ whole genome shotgun (WGS) entry which is preliminary data.</text>
</comment>
<evidence type="ECO:0000313" key="2">
    <source>
        <dbReference type="Proteomes" id="UP000009038"/>
    </source>
</evidence>
<protein>
    <submittedName>
        <fullName evidence="1">Uncharacterized protein</fullName>
    </submittedName>
</protein>
<name>G3Y2A1_ASPNA</name>
<evidence type="ECO:0000313" key="1">
    <source>
        <dbReference type="EMBL" id="EHA22772.1"/>
    </source>
</evidence>
<organism evidence="1 2">
    <name type="scientific">Aspergillus niger (strain ATCC 1015 / CBS 113.46 / FGSC A1144 / LSHB Ac4 / NCTC 3858a / NRRL 328 / USDA 3528.7)</name>
    <dbReference type="NCBI Taxonomy" id="380704"/>
    <lineage>
        <taxon>Eukaryota</taxon>
        <taxon>Fungi</taxon>
        <taxon>Dikarya</taxon>
        <taxon>Ascomycota</taxon>
        <taxon>Pezizomycotina</taxon>
        <taxon>Eurotiomycetes</taxon>
        <taxon>Eurotiomycetidae</taxon>
        <taxon>Eurotiales</taxon>
        <taxon>Aspergillaceae</taxon>
        <taxon>Aspergillus</taxon>
        <taxon>Aspergillus subgen. Circumdati</taxon>
    </lineage>
</organism>
<accession>G3Y2A1</accession>